<proteinExistence type="predicted"/>
<reference evidence="1 2" key="1">
    <citation type="journal article" date="2017" name="Curr. Biol.">
        <title>Genome architecture and evolution of a unichromosomal asexual nematode.</title>
        <authorList>
            <person name="Fradin H."/>
            <person name="Zegar C."/>
            <person name="Gutwein M."/>
            <person name="Lucas J."/>
            <person name="Kovtun M."/>
            <person name="Corcoran D."/>
            <person name="Baugh L.R."/>
            <person name="Kiontke K."/>
            <person name="Gunsalus K."/>
            <person name="Fitch D.H."/>
            <person name="Piano F."/>
        </authorList>
    </citation>
    <scope>NUCLEOTIDE SEQUENCE [LARGE SCALE GENOMIC DNA]</scope>
    <source>
        <strain evidence="1">PF1309</strain>
    </source>
</reference>
<dbReference type="InterPro" id="IPR036513">
    <property type="entry name" value="STAS_dom_sf"/>
</dbReference>
<gene>
    <name evidence="1" type="ORF">WR25_17411</name>
</gene>
<accession>A0A2A2K5S1</accession>
<dbReference type="AlphaFoldDB" id="A0A2A2K5S1"/>
<evidence type="ECO:0000313" key="1">
    <source>
        <dbReference type="EMBL" id="PAV69356.1"/>
    </source>
</evidence>
<protein>
    <recommendedName>
        <fullName evidence="3">STAS domain-containing protein</fullName>
    </recommendedName>
</protein>
<sequence>MTSIPTAPSSLTMASIHDFALTIGQCQQGGEGPLTLDLSQVAAPDLCLLQLVESARAQARVGGGSVRLSAPASGPLAALLGRAGFTDAMTPDDLDFWFHGDLPQ</sequence>
<organism evidence="1 2">
    <name type="scientific">Diploscapter pachys</name>
    <dbReference type="NCBI Taxonomy" id="2018661"/>
    <lineage>
        <taxon>Eukaryota</taxon>
        <taxon>Metazoa</taxon>
        <taxon>Ecdysozoa</taxon>
        <taxon>Nematoda</taxon>
        <taxon>Chromadorea</taxon>
        <taxon>Rhabditida</taxon>
        <taxon>Rhabditina</taxon>
        <taxon>Rhabditomorpha</taxon>
        <taxon>Rhabditoidea</taxon>
        <taxon>Rhabditidae</taxon>
        <taxon>Diploscapter</taxon>
    </lineage>
</organism>
<evidence type="ECO:0000313" key="2">
    <source>
        <dbReference type="Proteomes" id="UP000218231"/>
    </source>
</evidence>
<evidence type="ECO:0008006" key="3">
    <source>
        <dbReference type="Google" id="ProtNLM"/>
    </source>
</evidence>
<dbReference type="SUPFAM" id="SSF52091">
    <property type="entry name" value="SpoIIaa-like"/>
    <property type="match status" value="1"/>
</dbReference>
<dbReference type="Proteomes" id="UP000218231">
    <property type="component" value="Unassembled WGS sequence"/>
</dbReference>
<comment type="caution">
    <text evidence="1">The sequence shown here is derived from an EMBL/GenBank/DDBJ whole genome shotgun (WGS) entry which is preliminary data.</text>
</comment>
<dbReference type="EMBL" id="LIAE01009541">
    <property type="protein sequence ID" value="PAV69356.1"/>
    <property type="molecule type" value="Genomic_DNA"/>
</dbReference>
<dbReference type="Gene3D" id="3.30.750.24">
    <property type="entry name" value="STAS domain"/>
    <property type="match status" value="1"/>
</dbReference>
<keyword evidence="2" id="KW-1185">Reference proteome</keyword>
<name>A0A2A2K5S1_9BILA</name>